<dbReference type="eggNOG" id="COG0457">
    <property type="taxonomic scope" value="Bacteria"/>
</dbReference>
<gene>
    <name evidence="5" type="ORF">J057_15950</name>
</gene>
<dbReference type="SMART" id="SM00028">
    <property type="entry name" value="TPR"/>
    <property type="match status" value="9"/>
</dbReference>
<dbReference type="Gene3D" id="1.25.40.10">
    <property type="entry name" value="Tetratricopeptide repeat domain"/>
    <property type="match status" value="6"/>
</dbReference>
<feature type="repeat" description="TPR" evidence="3">
    <location>
        <begin position="1037"/>
        <end position="1070"/>
    </location>
</feature>
<keyword evidence="6" id="KW-1185">Reference proteome</keyword>
<feature type="repeat" description="TPR" evidence="3">
    <location>
        <begin position="639"/>
        <end position="672"/>
    </location>
</feature>
<dbReference type="InterPro" id="IPR025137">
    <property type="entry name" value="NfrA_C"/>
</dbReference>
<sequence>MGRRIFAAGRSDDHHGHFRVIQNRLLFVALIAFSPLSGAQQAEPPTQAEVATGSDSEASTWAGRQSWLQQELAKFRKYPYLERAERLIGAGQSEAAADELERVLALDPDDVDVRLRLVVLLLGPLDKPGLAGEQASKLIERDRELGLAYHYRALAKLYLEDTDGAVADWRRALDTGELSKDRSRYIRRQLADIAIQRGDFAAVPPLLEDDGADQPFEDRMRLTRAYLELDRPAEASQILFQAVLEVEDVPPGGWLTIAQYQLELDKPALAAVTINRGLEVEEPAALRRELATSLGHLHMQRGRPDLAARAFAQAAEEGEPDAALYLAWAQALAESQSTAQALDVIETVEQTSPYGRRLHAQLLADMGRPEDAARVLTRLTEDPSQGENAGVIALEIADLYARAGESEAQMAALERAVSLMPDYSPALRALAERQIGAGELAAASATLERLVAIEDSPSARLRLVDVLLASDDYPTALVELRLLAESLPSGHPERMRVLRQWAIVAEAEQQWPDAARAWEGLYLADNNRPPELLLQAARAARLGDQPALARQFLDQLASDDFDNDALAPGVRAALFEERAQLALLEGDRIAAAQSQQQAVIAQPTAARHYQMAQIWNEVGETGNAHQALQQAVMMAPDNAEYQATLGYAYVEGNDDQRAAEHFEAALAIDPGRLSLYEELAYTYRRLGRDEAEARMFGELVRRQAGGARSHDDLTAGAGPKPGGVARLRLEQAQALRRAGLPAQALEVLESSDDLTIYGTRLKVQLLMEMGRLEDAERELNKLLDSSSRQQAPGPVALEIAEMHARAGDTDAQLAALERAVALAPDYTPALNALVERQVGAGDLQGAANTQRRLVELEGGTDARARLVDILLAAENFDAASVELQQLVEDLPPENPDRARVMRQWAGVAEAEGQWAAAAQAWEALYRTDDTQSESLMLHAGRAARLSGQFAKADQMLAQVSEDELTRGDQALLYEERARLASLEGDTQRAAEAQRRAVWADPTAERHYRLAQYQLELDELASARSELLQAVMLEPDNAEFQASLGYAHLNAGEEALAADHFEAALAAEPQRLPLYEELGYVYRRLGEDEAAAKAFRARIDLAQAGVANGLRGDSKSDNVVGTGTDEAGYELRREVQQLEDRLRIGAGLFVRRMNGDGTSALDAPLGLAGFQSQAGVDIGYRLDDVSDGRFVEVFGRSLWAFEEDTLSPEGSETQGGVGLRVKPFAPVNFFLSGERLVALGSDARNDWMLRASASFNRGSAYVPDQTYQHYRSVYLDAALVVDDSAEFLVGEWREGLAIRVGQGLGVAPYAVAAVSYTDDAETERRYEIGPGIALRGWFGGDAYHTHSSELELGLEYREVVGGNTDEDSGVVVRLYVGF</sequence>
<dbReference type="Proteomes" id="UP000013165">
    <property type="component" value="Unassembled WGS sequence"/>
</dbReference>
<dbReference type="HOGENOM" id="CLU_280037_0_0_6"/>
<keyword evidence="1" id="KW-0677">Repeat</keyword>
<dbReference type="PATRIC" id="fig|626887.3.peg.3187"/>
<evidence type="ECO:0000259" key="4">
    <source>
        <dbReference type="Pfam" id="PF13283"/>
    </source>
</evidence>
<feature type="domain" description="Bacteriophage N4 adsorption protein A C-terminal" evidence="4">
    <location>
        <begin position="1211"/>
        <end position="1372"/>
    </location>
</feature>
<dbReference type="InterPro" id="IPR051012">
    <property type="entry name" value="CellSynth/LPSAsmb/PSIAsmb"/>
</dbReference>
<evidence type="ECO:0000313" key="5">
    <source>
        <dbReference type="EMBL" id="ENO12906.1"/>
    </source>
</evidence>
<dbReference type="RefSeq" id="WP_004581132.1">
    <property type="nucleotide sequence ID" value="NZ_AP028878.1"/>
</dbReference>
<dbReference type="PROSITE" id="PS50005">
    <property type="entry name" value="TPR"/>
    <property type="match status" value="3"/>
</dbReference>
<proteinExistence type="predicted"/>
<evidence type="ECO:0000256" key="1">
    <source>
        <dbReference type="ARBA" id="ARBA00022737"/>
    </source>
</evidence>
<reference evidence="5 6" key="1">
    <citation type="journal article" date="2013" name="Genome Announc.">
        <title>Genome Sequence of the Polycyclic Aromatic Hydrocarbon-Degrading Bacterium Strain Marinobacter nanhaiticus D15-8WT.</title>
        <authorList>
            <person name="Cui Z."/>
            <person name="Gao W."/>
            <person name="Li Q."/>
            <person name="Xu G."/>
            <person name="Zheng L."/>
        </authorList>
    </citation>
    <scope>NUCLEOTIDE SEQUENCE [LARGE SCALE GENOMIC DNA]</scope>
    <source>
        <strain evidence="5 6">D15-8W</strain>
    </source>
</reference>
<feature type="repeat" description="TPR" evidence="3">
    <location>
        <begin position="605"/>
        <end position="638"/>
    </location>
</feature>
<evidence type="ECO:0000256" key="3">
    <source>
        <dbReference type="PROSITE-ProRule" id="PRU00339"/>
    </source>
</evidence>
<dbReference type="InterPro" id="IPR011990">
    <property type="entry name" value="TPR-like_helical_dom_sf"/>
</dbReference>
<dbReference type="InterPro" id="IPR019734">
    <property type="entry name" value="TPR_rpt"/>
</dbReference>
<comment type="caution">
    <text evidence="5">The sequence shown here is derived from an EMBL/GenBank/DDBJ whole genome shotgun (WGS) entry which is preliminary data.</text>
</comment>
<organism evidence="5 6">
    <name type="scientific">Marinobacter nanhaiticus D15-8W</name>
    <dbReference type="NCBI Taxonomy" id="626887"/>
    <lineage>
        <taxon>Bacteria</taxon>
        <taxon>Pseudomonadati</taxon>
        <taxon>Pseudomonadota</taxon>
        <taxon>Gammaproteobacteria</taxon>
        <taxon>Pseudomonadales</taxon>
        <taxon>Marinobacteraceae</taxon>
        <taxon>Marinobacter</taxon>
    </lineage>
</organism>
<dbReference type="STRING" id="626887.J057_15950"/>
<dbReference type="Pfam" id="PF13432">
    <property type="entry name" value="TPR_16"/>
    <property type="match status" value="5"/>
</dbReference>
<dbReference type="PANTHER" id="PTHR45586">
    <property type="entry name" value="TPR REPEAT-CONTAINING PROTEIN PA4667"/>
    <property type="match status" value="1"/>
</dbReference>
<dbReference type="OrthoDB" id="7052525at2"/>
<dbReference type="PANTHER" id="PTHR45586:SF1">
    <property type="entry name" value="LIPOPOLYSACCHARIDE ASSEMBLY PROTEIN B"/>
    <property type="match status" value="1"/>
</dbReference>
<dbReference type="Pfam" id="PF13283">
    <property type="entry name" value="NfrA_C"/>
    <property type="match status" value="1"/>
</dbReference>
<dbReference type="EMBL" id="APLQ01000014">
    <property type="protein sequence ID" value="ENO12906.1"/>
    <property type="molecule type" value="Genomic_DNA"/>
</dbReference>
<accession>N6WN29</accession>
<evidence type="ECO:0000256" key="2">
    <source>
        <dbReference type="ARBA" id="ARBA00022803"/>
    </source>
</evidence>
<dbReference type="SUPFAM" id="SSF48452">
    <property type="entry name" value="TPR-like"/>
    <property type="match status" value="5"/>
</dbReference>
<name>N6WN29_9GAMM</name>
<protein>
    <recommendedName>
        <fullName evidence="4">Bacteriophage N4 adsorption protein A C-terminal domain-containing protein</fullName>
    </recommendedName>
</protein>
<evidence type="ECO:0000313" key="6">
    <source>
        <dbReference type="Proteomes" id="UP000013165"/>
    </source>
</evidence>
<keyword evidence="2 3" id="KW-0802">TPR repeat</keyword>